<name>A0ABN9V3N9_9DINO</name>
<comment type="caution">
    <text evidence="1">The sequence shown here is derived from an EMBL/GenBank/DDBJ whole genome shotgun (WGS) entry which is preliminary data.</text>
</comment>
<dbReference type="EMBL" id="CAUYUJ010016623">
    <property type="protein sequence ID" value="CAK0867247.1"/>
    <property type="molecule type" value="Genomic_DNA"/>
</dbReference>
<evidence type="ECO:0000313" key="1">
    <source>
        <dbReference type="EMBL" id="CAK0867247.1"/>
    </source>
</evidence>
<feature type="non-terminal residue" evidence="1">
    <location>
        <position position="210"/>
    </location>
</feature>
<dbReference type="Proteomes" id="UP001189429">
    <property type="component" value="Unassembled WGS sequence"/>
</dbReference>
<reference evidence="1" key="1">
    <citation type="submission" date="2023-10" db="EMBL/GenBank/DDBJ databases">
        <authorList>
            <person name="Chen Y."/>
            <person name="Shah S."/>
            <person name="Dougan E. K."/>
            <person name="Thang M."/>
            <person name="Chan C."/>
        </authorList>
    </citation>
    <scope>NUCLEOTIDE SEQUENCE [LARGE SCALE GENOMIC DNA]</scope>
</reference>
<proteinExistence type="predicted"/>
<gene>
    <name evidence="1" type="ORF">PCOR1329_LOCUS54232</name>
</gene>
<accession>A0ABN9V3N9</accession>
<organism evidence="1 2">
    <name type="scientific">Prorocentrum cordatum</name>
    <dbReference type="NCBI Taxonomy" id="2364126"/>
    <lineage>
        <taxon>Eukaryota</taxon>
        <taxon>Sar</taxon>
        <taxon>Alveolata</taxon>
        <taxon>Dinophyceae</taxon>
        <taxon>Prorocentrales</taxon>
        <taxon>Prorocentraceae</taxon>
        <taxon>Prorocentrum</taxon>
    </lineage>
</organism>
<keyword evidence="2" id="KW-1185">Reference proteome</keyword>
<evidence type="ECO:0000313" key="2">
    <source>
        <dbReference type="Proteomes" id="UP001189429"/>
    </source>
</evidence>
<sequence>MSADGYSAHDVAEVLSRLSAVVDARQIQAPVGAQDLQAWWAAVAGVAGDGTCGLDANALQYVKGVYDYVEKVIIACGTPDAFDVYEVCFETLTKMGFFLKFPPAKEGLVHLLEEVHEVYDVLLSCIETYEWVQPGATGLLRLWMLQVVFACFDYRQIQGRDLMELTDNDVCGAVSLIAFLLRCPQAPFDIQAAAGRCLMQLTTADSVFLA</sequence>
<protein>
    <submittedName>
        <fullName evidence="1">Uncharacterized protein</fullName>
    </submittedName>
</protein>